<comment type="caution">
    <text evidence="3">The sequence shown here is derived from an EMBL/GenBank/DDBJ whole genome shotgun (WGS) entry which is preliminary data.</text>
</comment>
<dbReference type="Pfam" id="PF05699">
    <property type="entry name" value="Dimer_Tnp_hAT"/>
    <property type="match status" value="1"/>
</dbReference>
<name>A0A8T0S9G0_PANVG</name>
<dbReference type="InterPro" id="IPR055298">
    <property type="entry name" value="AtLOH3-like"/>
</dbReference>
<sequence length="801" mass="91692">MELFLKRKLPLTDDNDENLDRGTSRRDDTAPNANHFTHLSSRVSRQEVNFDELPYDPADRRRISYYIGQNLQDDIRRKYLIRGPFKPPPGFKFPETIIAGHPRRCQSNWFTRYDWLEYSEKVDKCFCLYCYLFRDCNMGQGGNDAFVIAGWDGWNKSDRLRDHVGKCNSFHNTAVKRCNNLLKPGQSIGAALNKQSNLTKEMHLIRLTTSIKAVRYLLNQGLAFRGHDESEESTNKGNFRELLQLLADGNDKVKEAISKAPKNNKMIAPEIQKDIAECFAEIIVKSVIEEIGGDVFCILVDESADVSGKEQMAIVLRYADKLGEIKERLIAVVHVKETSASCLKANIDHVFAKYGLSFKQIRGQGYDGASNMRGEFNGLRALIMRENSSAYYIHCFAHQLQLVIVAVAKKNDDSSDFFDMVSLLLTVAGASCKRKDMIRESQQERVKKAIGSGQLSSGTGLNQEQALQRAGDTRWGSHYKTLKSLNNLYPEVIEVLHYVEKEGPNDAKRRQARGLLNYLKDFDFVFHLQLMLLILGHANSLSLSLQRKDKDILEAMLEVKLTKQKFQQIRDDGCDSLLEAIYSFCEEHGIPKVDMEEDYIDRHNPRKKTNRTNYQHYRYDCLNPIIDLQLAEFSDRFNEVNSKLLTQIAAFSPKNSFEAFKVESLMELAKSYPDDFNSTQLKDLGLELPIYIDNVRADERFANLDTISELAKLMVRTKKDLAFSLVYRLLKLILVLPVATASVERCFSAMKIVKTILRNRIGDEFMSHCIICFVEQGFLATIPIKDVIVRFNTMEDRNRRG</sequence>
<dbReference type="InterPro" id="IPR012337">
    <property type="entry name" value="RNaseH-like_sf"/>
</dbReference>
<evidence type="ECO:0000313" key="3">
    <source>
        <dbReference type="EMBL" id="KAG2594164.1"/>
    </source>
</evidence>
<dbReference type="EMBL" id="CM029046">
    <property type="protein sequence ID" value="KAG2594164.1"/>
    <property type="molecule type" value="Genomic_DNA"/>
</dbReference>
<feature type="compositionally biased region" description="Basic and acidic residues" evidence="1">
    <location>
        <begin position="18"/>
        <end position="29"/>
    </location>
</feature>
<dbReference type="OrthoDB" id="640122at2759"/>
<evidence type="ECO:0000259" key="2">
    <source>
        <dbReference type="SMART" id="SM00597"/>
    </source>
</evidence>
<gene>
    <name evidence="3" type="ORF">PVAP13_5NG625902</name>
</gene>
<dbReference type="SUPFAM" id="SSF53098">
    <property type="entry name" value="Ribonuclease H-like"/>
    <property type="match status" value="1"/>
</dbReference>
<accession>A0A8T0S9G0</accession>
<protein>
    <recommendedName>
        <fullName evidence="2">TTF-type domain-containing protein</fullName>
    </recommendedName>
</protein>
<evidence type="ECO:0000256" key="1">
    <source>
        <dbReference type="SAM" id="MobiDB-lite"/>
    </source>
</evidence>
<proteinExistence type="predicted"/>
<feature type="domain" description="TTF-type" evidence="2">
    <location>
        <begin position="101"/>
        <end position="194"/>
    </location>
</feature>
<evidence type="ECO:0000313" key="4">
    <source>
        <dbReference type="Proteomes" id="UP000823388"/>
    </source>
</evidence>
<organism evidence="3 4">
    <name type="scientific">Panicum virgatum</name>
    <name type="common">Blackwell switchgrass</name>
    <dbReference type="NCBI Taxonomy" id="38727"/>
    <lineage>
        <taxon>Eukaryota</taxon>
        <taxon>Viridiplantae</taxon>
        <taxon>Streptophyta</taxon>
        <taxon>Embryophyta</taxon>
        <taxon>Tracheophyta</taxon>
        <taxon>Spermatophyta</taxon>
        <taxon>Magnoliopsida</taxon>
        <taxon>Liliopsida</taxon>
        <taxon>Poales</taxon>
        <taxon>Poaceae</taxon>
        <taxon>PACMAD clade</taxon>
        <taxon>Panicoideae</taxon>
        <taxon>Panicodae</taxon>
        <taxon>Paniceae</taxon>
        <taxon>Panicinae</taxon>
        <taxon>Panicum</taxon>
        <taxon>Panicum sect. Hiantes</taxon>
    </lineage>
</organism>
<dbReference type="Pfam" id="PF14291">
    <property type="entry name" value="DUF4371"/>
    <property type="match status" value="1"/>
</dbReference>
<dbReference type="Proteomes" id="UP000823388">
    <property type="component" value="Chromosome 5N"/>
</dbReference>
<keyword evidence="4" id="KW-1185">Reference proteome</keyword>
<feature type="region of interest" description="Disordered" evidence="1">
    <location>
        <begin position="14"/>
        <end position="35"/>
    </location>
</feature>
<reference evidence="3" key="1">
    <citation type="submission" date="2020-05" db="EMBL/GenBank/DDBJ databases">
        <title>WGS assembly of Panicum virgatum.</title>
        <authorList>
            <person name="Lovell J.T."/>
            <person name="Jenkins J."/>
            <person name="Shu S."/>
            <person name="Juenger T.E."/>
            <person name="Schmutz J."/>
        </authorList>
    </citation>
    <scope>NUCLEOTIDE SEQUENCE</scope>
    <source>
        <strain evidence="3">AP13</strain>
    </source>
</reference>
<dbReference type="InterPro" id="IPR008906">
    <property type="entry name" value="HATC_C_dom"/>
</dbReference>
<dbReference type="GO" id="GO:0046983">
    <property type="term" value="F:protein dimerization activity"/>
    <property type="evidence" value="ECO:0007669"/>
    <property type="project" value="InterPro"/>
</dbReference>
<dbReference type="InterPro" id="IPR025398">
    <property type="entry name" value="DUF4371"/>
</dbReference>
<dbReference type="SMART" id="SM00597">
    <property type="entry name" value="ZnF_TTF"/>
    <property type="match status" value="1"/>
</dbReference>
<dbReference type="PANTHER" id="PTHR11697:SF230">
    <property type="entry name" value="ZINC FINGER, MYM DOMAIN CONTAINING 1"/>
    <property type="match status" value="1"/>
</dbReference>
<dbReference type="PANTHER" id="PTHR11697">
    <property type="entry name" value="GENERAL TRANSCRIPTION FACTOR 2-RELATED ZINC FINGER PROTEIN"/>
    <property type="match status" value="1"/>
</dbReference>
<dbReference type="InterPro" id="IPR006580">
    <property type="entry name" value="Znf_TTF"/>
</dbReference>
<dbReference type="AlphaFoldDB" id="A0A8T0S9G0"/>